<evidence type="ECO:0000313" key="2">
    <source>
        <dbReference type="Proteomes" id="UP000003332"/>
    </source>
</evidence>
<dbReference type="Proteomes" id="UP000003332">
    <property type="component" value="Unassembled WGS sequence"/>
</dbReference>
<sequence length="46" mass="5382">MKHIGLLYYKAAKKQNLSRNGYNKRGETESKKSMIFDSWSHLGNHN</sequence>
<dbReference type="AlphaFoldDB" id="F0HYU4"/>
<reference evidence="1 2" key="1">
    <citation type="submission" date="2011-02" db="EMBL/GenBank/DDBJ databases">
        <authorList>
            <person name="Muzny D."/>
            <person name="Qin X."/>
            <person name="Deng J."/>
            <person name="Jiang H."/>
            <person name="Liu Y."/>
            <person name="Qu J."/>
            <person name="Song X.-Z."/>
            <person name="Zhang L."/>
            <person name="Thornton R."/>
            <person name="Coyle M."/>
            <person name="Francisco L."/>
            <person name="Jackson L."/>
            <person name="Javaid M."/>
            <person name="Korchina V."/>
            <person name="Kovar C."/>
            <person name="Mata R."/>
            <person name="Mathew T."/>
            <person name="Ngo R."/>
            <person name="Nguyen L."/>
            <person name="Nguyen N."/>
            <person name="Okwuonu G."/>
            <person name="Ongeri F."/>
            <person name="Pham C."/>
            <person name="Simmons D."/>
            <person name="Wilczek-Boney K."/>
            <person name="Hale W."/>
            <person name="Jakkamsetti A."/>
            <person name="Pham P."/>
            <person name="Ruth R."/>
            <person name="San Lucas F."/>
            <person name="Warren J."/>
            <person name="Zhang J."/>
            <person name="Zhao Z."/>
            <person name="Zhou C."/>
            <person name="Zhu D."/>
            <person name="Lee S."/>
            <person name="Bess C."/>
            <person name="Blankenburg K."/>
            <person name="Forbes L."/>
            <person name="Fu Q."/>
            <person name="Gubbala S."/>
            <person name="Hirani K."/>
            <person name="Jayaseelan J.C."/>
            <person name="Lara F."/>
            <person name="Munidasa M."/>
            <person name="Palculict T."/>
            <person name="Patil S."/>
            <person name="Pu L.-L."/>
            <person name="Saada N."/>
            <person name="Tang L."/>
            <person name="Weissenberger G."/>
            <person name="Zhu Y."/>
            <person name="Hemphill L."/>
            <person name="Shang Y."/>
            <person name="Youmans B."/>
            <person name="Ayvaz T."/>
            <person name="Ross M."/>
            <person name="Santibanez J."/>
            <person name="Aqrawi P."/>
            <person name="Gross S."/>
            <person name="Joshi V."/>
            <person name="Fowler G."/>
            <person name="Nazareth L."/>
            <person name="Reid J."/>
            <person name="Worley K."/>
            <person name="Petrosino J."/>
            <person name="Highlander S."/>
            <person name="Gibbs R."/>
        </authorList>
    </citation>
    <scope>NUCLEOTIDE SEQUENCE [LARGE SCALE GENOMIC DNA]</scope>
    <source>
        <strain evidence="1 2">SK72</strain>
    </source>
</reference>
<dbReference type="EMBL" id="AEXV01000003">
    <property type="protein sequence ID" value="EGD30547.1"/>
    <property type="molecule type" value="Genomic_DNA"/>
</dbReference>
<organism evidence="1 2">
    <name type="scientific">Streptococcus sanguinis SK72</name>
    <dbReference type="NCBI Taxonomy" id="888809"/>
    <lineage>
        <taxon>Bacteria</taxon>
        <taxon>Bacillati</taxon>
        <taxon>Bacillota</taxon>
        <taxon>Bacilli</taxon>
        <taxon>Lactobacillales</taxon>
        <taxon>Streptococcaceae</taxon>
        <taxon>Streptococcus</taxon>
    </lineage>
</organism>
<evidence type="ECO:0000313" key="1">
    <source>
        <dbReference type="EMBL" id="EGD30547.1"/>
    </source>
</evidence>
<dbReference type="PATRIC" id="fig|888809.3.peg.83"/>
<protein>
    <submittedName>
        <fullName evidence="1">Uncharacterized protein</fullName>
    </submittedName>
</protein>
<gene>
    <name evidence="1" type="ORF">HMPREF9381_0084</name>
</gene>
<accession>F0HYU4</accession>
<dbReference type="HOGENOM" id="CLU_3189743_0_0_9"/>
<name>F0HYU4_STRSA</name>
<comment type="caution">
    <text evidence="1">The sequence shown here is derived from an EMBL/GenBank/DDBJ whole genome shotgun (WGS) entry which is preliminary data.</text>
</comment>
<proteinExistence type="predicted"/>